<evidence type="ECO:0000313" key="3">
    <source>
        <dbReference type="Proteomes" id="UP000184330"/>
    </source>
</evidence>
<dbReference type="Gene3D" id="3.30.200.20">
    <property type="entry name" value="Phosphorylase Kinase, domain 1"/>
    <property type="match status" value="1"/>
</dbReference>
<dbReference type="Pfam" id="PF01636">
    <property type="entry name" value="APH"/>
    <property type="match status" value="1"/>
</dbReference>
<gene>
    <name evidence="2" type="ORF">PAC_15938</name>
</gene>
<feature type="domain" description="Aminoglycoside phosphotransferase" evidence="1">
    <location>
        <begin position="63"/>
        <end position="303"/>
    </location>
</feature>
<dbReference type="InterPro" id="IPR011009">
    <property type="entry name" value="Kinase-like_dom_sf"/>
</dbReference>
<dbReference type="EMBL" id="FJOG01000034">
    <property type="protein sequence ID" value="CZR66037.1"/>
    <property type="molecule type" value="Genomic_DNA"/>
</dbReference>
<dbReference type="InterPro" id="IPR051678">
    <property type="entry name" value="AGP_Transferase"/>
</dbReference>
<evidence type="ECO:0000313" key="2">
    <source>
        <dbReference type="EMBL" id="CZR66037.1"/>
    </source>
</evidence>
<sequence length="386" mass="43989">MEFSLRHARAFPEQNWKGADFYPKNSHSRCLVDNCIKAIDWDALREYASALNNGIKCDVLPKITNGQYHLVCVLEFENKTRWVARIQMHKSTERLAKKLQREIDVMALIRERTKIPLPRVFGYEIDSNNLTGVAFMLMEFLPGNVAIDADGGYEAHRGKIPLQRRGSFYDAVAQVQVQMTSVRLPKIGTIVRSKDGSYDVGPFPDIGGPFETATAFFDAWAAHAKFPKSVTEIQRSMKNGPVNEVLTSIVEFPLMVRSVANRISSCDGGPFPVSHRDLLHSNIIVDRRYRILGIIDWEGACTVPWELVEFPLFLSTVPFPMDASWNYDENREPLDKDTRQTWRERKEYIERVARFEAAEGVDDKLSATLNDQNFQNLAYAAFTTES</sequence>
<name>A0A1L7XM66_9HELO</name>
<evidence type="ECO:0000259" key="1">
    <source>
        <dbReference type="Pfam" id="PF01636"/>
    </source>
</evidence>
<dbReference type="PANTHER" id="PTHR21310:SF15">
    <property type="entry name" value="AMINOGLYCOSIDE PHOSPHOTRANSFERASE DOMAIN-CONTAINING PROTEIN"/>
    <property type="match status" value="1"/>
</dbReference>
<organism evidence="2 3">
    <name type="scientific">Phialocephala subalpina</name>
    <dbReference type="NCBI Taxonomy" id="576137"/>
    <lineage>
        <taxon>Eukaryota</taxon>
        <taxon>Fungi</taxon>
        <taxon>Dikarya</taxon>
        <taxon>Ascomycota</taxon>
        <taxon>Pezizomycotina</taxon>
        <taxon>Leotiomycetes</taxon>
        <taxon>Helotiales</taxon>
        <taxon>Mollisiaceae</taxon>
        <taxon>Phialocephala</taxon>
        <taxon>Phialocephala fortinii species complex</taxon>
    </lineage>
</organism>
<protein>
    <recommendedName>
        <fullName evidence="1">Aminoglycoside phosphotransferase domain-containing protein</fullName>
    </recommendedName>
</protein>
<dbReference type="PANTHER" id="PTHR21310">
    <property type="entry name" value="AMINOGLYCOSIDE PHOSPHOTRANSFERASE-RELATED-RELATED"/>
    <property type="match status" value="1"/>
</dbReference>
<dbReference type="OrthoDB" id="10003767at2759"/>
<dbReference type="SUPFAM" id="SSF56112">
    <property type="entry name" value="Protein kinase-like (PK-like)"/>
    <property type="match status" value="1"/>
</dbReference>
<dbReference type="Gene3D" id="3.90.1200.10">
    <property type="match status" value="1"/>
</dbReference>
<reference evidence="2 3" key="1">
    <citation type="submission" date="2016-03" db="EMBL/GenBank/DDBJ databases">
        <authorList>
            <person name="Ploux O."/>
        </authorList>
    </citation>
    <scope>NUCLEOTIDE SEQUENCE [LARGE SCALE GENOMIC DNA]</scope>
    <source>
        <strain evidence="2 3">UAMH 11012</strain>
    </source>
</reference>
<proteinExistence type="predicted"/>
<keyword evidence="3" id="KW-1185">Reference proteome</keyword>
<accession>A0A1L7XM66</accession>
<dbReference type="STRING" id="576137.A0A1L7XM66"/>
<dbReference type="AlphaFoldDB" id="A0A1L7XM66"/>
<dbReference type="Proteomes" id="UP000184330">
    <property type="component" value="Unassembled WGS sequence"/>
</dbReference>
<dbReference type="InterPro" id="IPR002575">
    <property type="entry name" value="Aminoglycoside_PTrfase"/>
</dbReference>